<dbReference type="InterPro" id="IPR032675">
    <property type="entry name" value="LRR_dom_sf"/>
</dbReference>
<dbReference type="PANTHER" id="PTHR36766:SF61">
    <property type="entry name" value="NB-ARC DOMAIN DISEASE RESISTANCE PROTEIN"/>
    <property type="match status" value="1"/>
</dbReference>
<sequence>MQRCSFGGENAREFYFLAYLSLFPKDILTISSNSGWQMDFSKAPGKMAISAVKILVCSISRIYGQKGFVQDVEDRTSFYLFKIHDVSQEECLTIYTCSTLPNIDGMQNLTYCHQLEPLKFLINLETITIISCQKINLLMEPQGIEDQDLHLSLKNLIIRDAPNLRDLPRLLLQASVGNLEFIEIRDCANFEALPDWFQNLNSLQSLEIISCPKLSSLPDGLQHCPTLTDKCRPQTGADWSKISHIQEIHIEDQKIINSP</sequence>
<organism evidence="2 3">
    <name type="scientific">Hibiscus sabdariffa</name>
    <name type="common">roselle</name>
    <dbReference type="NCBI Taxonomy" id="183260"/>
    <lineage>
        <taxon>Eukaryota</taxon>
        <taxon>Viridiplantae</taxon>
        <taxon>Streptophyta</taxon>
        <taxon>Embryophyta</taxon>
        <taxon>Tracheophyta</taxon>
        <taxon>Spermatophyta</taxon>
        <taxon>Magnoliopsida</taxon>
        <taxon>eudicotyledons</taxon>
        <taxon>Gunneridae</taxon>
        <taxon>Pentapetalae</taxon>
        <taxon>rosids</taxon>
        <taxon>malvids</taxon>
        <taxon>Malvales</taxon>
        <taxon>Malvaceae</taxon>
        <taxon>Malvoideae</taxon>
        <taxon>Hibiscus</taxon>
    </lineage>
</organism>
<comment type="caution">
    <text evidence="2">The sequence shown here is derived from an EMBL/GenBank/DDBJ whole genome shotgun (WGS) entry which is preliminary data.</text>
</comment>
<evidence type="ECO:0000313" key="3">
    <source>
        <dbReference type="Proteomes" id="UP001396334"/>
    </source>
</evidence>
<protein>
    <submittedName>
        <fullName evidence="2">Uncharacterized protein</fullName>
    </submittedName>
</protein>
<evidence type="ECO:0000256" key="1">
    <source>
        <dbReference type="ARBA" id="ARBA00022821"/>
    </source>
</evidence>
<dbReference type="Proteomes" id="UP001396334">
    <property type="component" value="Unassembled WGS sequence"/>
</dbReference>
<dbReference type="SUPFAM" id="SSF52058">
    <property type="entry name" value="L domain-like"/>
    <property type="match status" value="1"/>
</dbReference>
<name>A0ABR2R1W4_9ROSI</name>
<proteinExistence type="predicted"/>
<dbReference type="PANTHER" id="PTHR36766">
    <property type="entry name" value="PLANT BROAD-SPECTRUM MILDEW RESISTANCE PROTEIN RPW8"/>
    <property type="match status" value="1"/>
</dbReference>
<reference evidence="2 3" key="1">
    <citation type="journal article" date="2024" name="G3 (Bethesda)">
        <title>Genome assembly of Hibiscus sabdariffa L. provides insights into metabolisms of medicinal natural products.</title>
        <authorList>
            <person name="Kim T."/>
        </authorList>
    </citation>
    <scope>NUCLEOTIDE SEQUENCE [LARGE SCALE GENOMIC DNA]</scope>
    <source>
        <strain evidence="2">TK-2024</strain>
        <tissue evidence="2">Old leaves</tissue>
    </source>
</reference>
<gene>
    <name evidence="2" type="ORF">V6N11_019277</name>
</gene>
<keyword evidence="1" id="KW-0611">Plant defense</keyword>
<evidence type="ECO:0000313" key="2">
    <source>
        <dbReference type="EMBL" id="KAK9006947.1"/>
    </source>
</evidence>
<accession>A0ABR2R1W4</accession>
<keyword evidence="3" id="KW-1185">Reference proteome</keyword>
<dbReference type="EMBL" id="JBBPBN010000028">
    <property type="protein sequence ID" value="KAK9006947.1"/>
    <property type="molecule type" value="Genomic_DNA"/>
</dbReference>
<dbReference type="Gene3D" id="3.80.10.10">
    <property type="entry name" value="Ribonuclease Inhibitor"/>
    <property type="match status" value="1"/>
</dbReference>